<dbReference type="STRING" id="356882.A0A423WBX6"/>
<dbReference type="InterPro" id="IPR043145">
    <property type="entry name" value="Znf_ZZ_sf"/>
</dbReference>
<sequence>MASSTPATPDTLVTLKVNFLGSTRRFKLPLRDLGASSLEDKIRTSLCISPEAHATFERYSDSASSYVVLDPSNLSVWKQLYRAAKAKQKLKLRVTLSDSDEEDKRPKPVTVEDEPEPEPELENHDFAQSKPESPLITTVSSETAATAMGVPEPTPAPVCSLPALKNAATPQMSSLDRFKVLDQRLEKAMSQLQLGMEKFEQASTDTQAQSQSAQPSETTTSVYVGPKSNFAVCCNTCDRTIPDSHYHCSTCDNGDFDLCSDCVDQGFTCYSDDHWLIKRFVRGDSILVSTTEKIAPKSKPKEAEPVQQTSFIPSEPPSMRFGHVSTRTCNCCVQELPDKEFLHCTSCDDFDLCKTCFVGDVHGHHPRHGFTPAVEGTSMPSEISKRLAPGRNQRHHAICDGCEKFIFGVRHKCLDCPDWDYCSDCVANSGFIHPNHRFVPIYEQMADARVRTASRPVHYGICCDGPLCNGTLKSYIAGERYKCTVCHDTDFCAACEASPANTHNKTHPLIKFKTPVRRVEVTTKGEDENGQKMPVMGDRVLRSRRSTSSRATETVSTNIAPSSVHTVVDVKPVAEEANVELQKEAQSNDELTKGQEEQARMIRSKLEEQMAKQVALMEVARRQALVNQKAILDRHGNAQRALLREQVAKQQALQEVAQALERERSKQDMADKLVAVFERDTIVDGTVLSPNQVFEQTWVLRNAGDIQWPAGCSVKFVGGDYMGHVDSNHPARLNDLVSASESTVCYNSLAPGQEFSFTVLLRTPAREGKFISYWRLTTVDGHKFGHRLWCDVSVQAPKAVEESKEDAPAVVEEEKLAEPVPQASQMIFPKLEKESPEASTHEDIKSEAAEVIEEETDDFEDCAEDESWAEESDDAFLTDEEYDILDASDEEYLDEQQKKTLRK</sequence>
<feature type="region of interest" description="Disordered" evidence="6">
    <location>
        <begin position="96"/>
        <end position="136"/>
    </location>
</feature>
<evidence type="ECO:0000256" key="2">
    <source>
        <dbReference type="ARBA" id="ARBA00022771"/>
    </source>
</evidence>
<dbReference type="OrthoDB" id="661148at2759"/>
<dbReference type="InterPro" id="IPR000433">
    <property type="entry name" value="Znf_ZZ"/>
</dbReference>
<dbReference type="Proteomes" id="UP000283895">
    <property type="component" value="Unassembled WGS sequence"/>
</dbReference>
<gene>
    <name evidence="8" type="ORF">VMCG_06479</name>
</gene>
<protein>
    <recommendedName>
        <fullName evidence="7">ZZ-type domain-containing protein</fullName>
    </recommendedName>
</protein>
<keyword evidence="1" id="KW-0479">Metal-binding</keyword>
<evidence type="ECO:0000256" key="1">
    <source>
        <dbReference type="ARBA" id="ARBA00022723"/>
    </source>
</evidence>
<keyword evidence="2 4" id="KW-0863">Zinc-finger</keyword>
<dbReference type="EMBL" id="LKEA01000020">
    <property type="protein sequence ID" value="ROW00807.1"/>
    <property type="molecule type" value="Genomic_DNA"/>
</dbReference>
<dbReference type="SMART" id="SM00291">
    <property type="entry name" value="ZnF_ZZ"/>
    <property type="match status" value="4"/>
</dbReference>
<feature type="region of interest" description="Disordered" evidence="6">
    <location>
        <begin position="832"/>
        <end position="877"/>
    </location>
</feature>
<feature type="domain" description="ZZ-type" evidence="7">
    <location>
        <begin position="463"/>
        <end position="517"/>
    </location>
</feature>
<dbReference type="AlphaFoldDB" id="A0A423WBX6"/>
<dbReference type="PANTHER" id="PTHR20930:SF0">
    <property type="entry name" value="PROTEIN ILRUN"/>
    <property type="match status" value="1"/>
</dbReference>
<evidence type="ECO:0000256" key="4">
    <source>
        <dbReference type="PROSITE-ProRule" id="PRU00228"/>
    </source>
</evidence>
<comment type="caution">
    <text evidence="8">The sequence shown here is derived from an EMBL/GenBank/DDBJ whole genome shotgun (WGS) entry which is preliminary data.</text>
</comment>
<dbReference type="Pfam" id="PF16158">
    <property type="entry name" value="N_BRCA1_IG"/>
    <property type="match status" value="1"/>
</dbReference>
<dbReference type="InterPro" id="IPR041981">
    <property type="entry name" value="ZZZ3_ZZ"/>
</dbReference>
<keyword evidence="5" id="KW-0175">Coiled coil</keyword>
<organism evidence="8 9">
    <name type="scientific">Cytospora schulzeri</name>
    <dbReference type="NCBI Taxonomy" id="448051"/>
    <lineage>
        <taxon>Eukaryota</taxon>
        <taxon>Fungi</taxon>
        <taxon>Dikarya</taxon>
        <taxon>Ascomycota</taxon>
        <taxon>Pezizomycotina</taxon>
        <taxon>Sordariomycetes</taxon>
        <taxon>Sordariomycetidae</taxon>
        <taxon>Diaporthales</taxon>
        <taxon>Cytosporaceae</taxon>
        <taxon>Cytospora</taxon>
    </lineage>
</organism>
<dbReference type="Gene3D" id="2.60.40.10">
    <property type="entry name" value="Immunoglobulins"/>
    <property type="match status" value="1"/>
</dbReference>
<dbReference type="SUPFAM" id="SSF57850">
    <property type="entry name" value="RING/U-box"/>
    <property type="match status" value="4"/>
</dbReference>
<feature type="compositionally biased region" description="Basic and acidic residues" evidence="6">
    <location>
        <begin position="832"/>
        <end position="848"/>
    </location>
</feature>
<dbReference type="PANTHER" id="PTHR20930">
    <property type="entry name" value="OVARIAN CARCINOMA ANTIGEN CA125-RELATED"/>
    <property type="match status" value="1"/>
</dbReference>
<dbReference type="InterPro" id="IPR032350">
    <property type="entry name" value="Nbr1_FW"/>
</dbReference>
<dbReference type="CDD" id="cd14947">
    <property type="entry name" value="NBR1_like"/>
    <property type="match status" value="1"/>
</dbReference>
<evidence type="ECO:0000313" key="9">
    <source>
        <dbReference type="Proteomes" id="UP000283895"/>
    </source>
</evidence>
<dbReference type="Pfam" id="PF00569">
    <property type="entry name" value="ZZ"/>
    <property type="match status" value="2"/>
</dbReference>
<feature type="coiled-coil region" evidence="5">
    <location>
        <begin position="603"/>
        <end position="663"/>
    </location>
</feature>
<feature type="compositionally biased region" description="Acidic residues" evidence="6">
    <location>
        <begin position="111"/>
        <end position="120"/>
    </location>
</feature>
<dbReference type="PROSITE" id="PS50135">
    <property type="entry name" value="ZF_ZZ_2"/>
    <property type="match status" value="1"/>
</dbReference>
<dbReference type="CDD" id="cd02340">
    <property type="entry name" value="ZZ_NBR1_like"/>
    <property type="match status" value="2"/>
</dbReference>
<evidence type="ECO:0000313" key="8">
    <source>
        <dbReference type="EMBL" id="ROW00807.1"/>
    </source>
</evidence>
<evidence type="ECO:0000256" key="6">
    <source>
        <dbReference type="SAM" id="MobiDB-lite"/>
    </source>
</evidence>
<proteinExistence type="predicted"/>
<dbReference type="InterPro" id="IPR013783">
    <property type="entry name" value="Ig-like_fold"/>
</dbReference>
<accession>A0A423WBX6</accession>
<keyword evidence="3" id="KW-0862">Zinc</keyword>
<evidence type="ECO:0000259" key="7">
    <source>
        <dbReference type="PROSITE" id="PS50135"/>
    </source>
</evidence>
<name>A0A423WBX6_9PEZI</name>
<keyword evidence="9" id="KW-1185">Reference proteome</keyword>
<feature type="compositionally biased region" description="Acidic residues" evidence="6">
    <location>
        <begin position="850"/>
        <end position="877"/>
    </location>
</feature>
<evidence type="ECO:0000256" key="5">
    <source>
        <dbReference type="SAM" id="Coils"/>
    </source>
</evidence>
<dbReference type="Gene3D" id="3.30.60.90">
    <property type="match status" value="4"/>
</dbReference>
<reference evidence="8 9" key="1">
    <citation type="submission" date="2015-09" db="EMBL/GenBank/DDBJ databases">
        <title>Host preference determinants of Valsa canker pathogens revealed by comparative genomics.</title>
        <authorList>
            <person name="Yin Z."/>
            <person name="Huang L."/>
        </authorList>
    </citation>
    <scope>NUCLEOTIDE SEQUENCE [LARGE SCALE GENOMIC DNA]</scope>
    <source>
        <strain evidence="8 9">03-1</strain>
    </source>
</reference>
<feature type="region of interest" description="Disordered" evidence="6">
    <location>
        <begin position="201"/>
        <end position="220"/>
    </location>
</feature>
<dbReference type="GO" id="GO:0008270">
    <property type="term" value="F:zinc ion binding"/>
    <property type="evidence" value="ECO:0007669"/>
    <property type="project" value="UniProtKB-KW"/>
</dbReference>
<evidence type="ECO:0000256" key="3">
    <source>
        <dbReference type="ARBA" id="ARBA00022833"/>
    </source>
</evidence>
<dbReference type="CDD" id="cd02341">
    <property type="entry name" value="ZZ_ZZZ3"/>
    <property type="match status" value="1"/>
</dbReference>
<dbReference type="CDD" id="cd02249">
    <property type="entry name" value="ZZ"/>
    <property type="match status" value="1"/>
</dbReference>